<reference evidence="3" key="1">
    <citation type="submission" date="2016-10" db="EMBL/GenBank/DDBJ databases">
        <authorList>
            <person name="Varghese N."/>
            <person name="Submissions S."/>
        </authorList>
    </citation>
    <scope>NUCLEOTIDE SEQUENCE [LARGE SCALE GENOMIC DNA]</scope>
    <source>
        <strain evidence="3">CGMCC 4.578</strain>
    </source>
</reference>
<dbReference type="OrthoDB" id="3701262at2"/>
<dbReference type="Proteomes" id="UP000199028">
    <property type="component" value="Unassembled WGS sequence"/>
</dbReference>
<evidence type="ECO:0000313" key="3">
    <source>
        <dbReference type="Proteomes" id="UP000199028"/>
    </source>
</evidence>
<protein>
    <submittedName>
        <fullName evidence="2">Uncharacterized protein</fullName>
    </submittedName>
</protein>
<proteinExistence type="predicted"/>
<dbReference type="AlphaFoldDB" id="A0A1H9WQW0"/>
<feature type="region of interest" description="Disordered" evidence="1">
    <location>
        <begin position="121"/>
        <end position="140"/>
    </location>
</feature>
<accession>A0A1H9WQW0</accession>
<organism evidence="2 3">
    <name type="scientific">Lentzea flaviverrucosa</name>
    <dbReference type="NCBI Taxonomy" id="200379"/>
    <lineage>
        <taxon>Bacteria</taxon>
        <taxon>Bacillati</taxon>
        <taxon>Actinomycetota</taxon>
        <taxon>Actinomycetes</taxon>
        <taxon>Pseudonocardiales</taxon>
        <taxon>Pseudonocardiaceae</taxon>
        <taxon>Lentzea</taxon>
    </lineage>
</organism>
<evidence type="ECO:0000313" key="2">
    <source>
        <dbReference type="EMBL" id="SES36201.1"/>
    </source>
</evidence>
<gene>
    <name evidence="2" type="ORF">SAMN05216195_112133</name>
</gene>
<keyword evidence="3" id="KW-1185">Reference proteome</keyword>
<sequence>MFDRLNDFVALDRAHSLIRRPADGDGRLQPHWVVEELGERGFGSARYVCVLSARSERFRGRSHDYQAIVGGDDVYDFGKVLHLARKLPNPYEPEYELWTPDGWRWTAGAPGGRSLPISEEEFQQLAEPRPDERGFGDLRR</sequence>
<name>A0A1H9WQW0_9PSEU</name>
<feature type="compositionally biased region" description="Basic and acidic residues" evidence="1">
    <location>
        <begin position="128"/>
        <end position="140"/>
    </location>
</feature>
<dbReference type="EMBL" id="FOFT01000012">
    <property type="protein sequence ID" value="SES36201.1"/>
    <property type="molecule type" value="Genomic_DNA"/>
</dbReference>
<evidence type="ECO:0000256" key="1">
    <source>
        <dbReference type="SAM" id="MobiDB-lite"/>
    </source>
</evidence>
<dbReference type="RefSeq" id="WP_090069397.1">
    <property type="nucleotide sequence ID" value="NZ_FOFT01000012.1"/>
</dbReference>